<dbReference type="EMBL" id="AP035768">
    <property type="protein sequence ID" value="BFO15031.1"/>
    <property type="molecule type" value="Genomic_DNA"/>
</dbReference>
<organism evidence="1">
    <name type="scientific">Streptomyces haneummycinicus</name>
    <dbReference type="NCBI Taxonomy" id="3074435"/>
    <lineage>
        <taxon>Bacteria</taxon>
        <taxon>Bacillati</taxon>
        <taxon>Actinomycetota</taxon>
        <taxon>Actinomycetes</taxon>
        <taxon>Kitasatosporales</taxon>
        <taxon>Streptomycetaceae</taxon>
        <taxon>Streptomyces</taxon>
    </lineage>
</organism>
<accession>A0AAT9HCA8</accession>
<dbReference type="AlphaFoldDB" id="A0AAT9HCA8"/>
<proteinExistence type="predicted"/>
<evidence type="ECO:0000313" key="1">
    <source>
        <dbReference type="EMBL" id="BFO15031.1"/>
    </source>
</evidence>
<protein>
    <submittedName>
        <fullName evidence="1">Uncharacterized protein</fullName>
    </submittedName>
</protein>
<reference evidence="1" key="1">
    <citation type="submission" date="2024-06" db="EMBL/GenBank/DDBJ databases">
        <authorList>
            <consortium name="consrtm"/>
            <person name="Uemura M."/>
            <person name="Terahara T."/>
        </authorList>
    </citation>
    <scope>NUCLEOTIDE SEQUENCE</scope>
    <source>
        <strain evidence="1">KM77-8</strain>
    </source>
</reference>
<gene>
    <name evidence="1" type="ORF">SHKM778_14190</name>
</gene>
<name>A0AAT9HCA8_9ACTN</name>
<reference evidence="1" key="2">
    <citation type="submission" date="2024-07" db="EMBL/GenBank/DDBJ databases">
        <title>Streptomyces haneummycinica sp. nov., a new antibiotic-producing actinobacterium isolated from marine sediment.</title>
        <authorList>
            <person name="Uemura M."/>
            <person name="Hamada M."/>
            <person name="Hirano S."/>
            <person name="Kobayashi K."/>
            <person name="Ohshiro T."/>
            <person name="Kobayashi T."/>
            <person name="Terahara T."/>
        </authorList>
    </citation>
    <scope>NUCLEOTIDE SEQUENCE</scope>
    <source>
        <strain evidence="1">KM77-8</strain>
    </source>
</reference>
<sequence length="148" mass="15687">MHIRAVLDVSADDVLVSASAGEEAAEPDIGEVHVYRVNELGVERVSQEPGVHSAIRAGSVTVLVSATPDRPGSRVQVLRDGKPTATVPSYAEDPGMSPRLTLTQGAHAAFRAPCLCLGTTPVTPFCRCSWTPMVVRTDSGWSPPTIRI</sequence>